<evidence type="ECO:0000313" key="3">
    <source>
        <dbReference type="Proteomes" id="UP000190657"/>
    </source>
</evidence>
<feature type="transmembrane region" description="Helical" evidence="1">
    <location>
        <begin position="99"/>
        <end position="119"/>
    </location>
</feature>
<gene>
    <name evidence="2" type="ORF">SAMN02745114_00103</name>
</gene>
<dbReference type="OrthoDB" id="9764596at2"/>
<evidence type="ECO:0000313" key="2">
    <source>
        <dbReference type="EMBL" id="SJZ33712.1"/>
    </source>
</evidence>
<protein>
    <submittedName>
        <fullName evidence="2">Na+/melibiose symporter</fullName>
    </submittedName>
</protein>
<dbReference type="PANTHER" id="PTHR11328:SF24">
    <property type="entry name" value="MAJOR FACILITATOR SUPERFAMILY (MFS) PROFILE DOMAIN-CONTAINING PROTEIN"/>
    <property type="match status" value="1"/>
</dbReference>
<sequence length="394" mass="42962">MLVFVAPNTSSFTLATIWMFVIYALYTAVSCAVESPSNCFGALCSPNPSERSTAISIASFLRSVGQSGGQVVIIVVPLIMKALMGQQQYKNAEGQGLDLIISTAVCALGMVIFVMIFFANNKERVPYTSEKVSLKESIKLVFTNKNLLMVSLTKLFGFGRGVYGTVSLYIAVYLLGSKGLKLALMLPMGIGTAVGTLLVNLVLKKFSTKQTFILFCVYGASAMAILYLVSKGVGFNSNLIIPFLILNFFCGIQHGNTNTTPNIMIADCIDEMEYKTGKRQEGLAYAGYGLFSKIASAGTKYLAPFLVYTWSGYHFSTSQNVAYAAQSDEVLTKFLAIYTVIPAIFVILQFVPILFYDMVVEKKERITAALLEKRAKEEAEKAEEAETVSAEVAE</sequence>
<dbReference type="GO" id="GO:0015293">
    <property type="term" value="F:symporter activity"/>
    <property type="evidence" value="ECO:0007669"/>
    <property type="project" value="InterPro"/>
</dbReference>
<dbReference type="EMBL" id="FUWW01000001">
    <property type="protein sequence ID" value="SJZ33712.1"/>
    <property type="molecule type" value="Genomic_DNA"/>
</dbReference>
<dbReference type="SUPFAM" id="SSF103473">
    <property type="entry name" value="MFS general substrate transporter"/>
    <property type="match status" value="1"/>
</dbReference>
<dbReference type="RefSeq" id="WP_078767619.1">
    <property type="nucleotide sequence ID" value="NZ_FUWW01000001.1"/>
</dbReference>
<accession>A0A1T4JU09</accession>
<proteinExistence type="predicted"/>
<feature type="transmembrane region" description="Helical" evidence="1">
    <location>
        <begin position="54"/>
        <end position="79"/>
    </location>
</feature>
<dbReference type="InterPro" id="IPR039672">
    <property type="entry name" value="MFS_2"/>
</dbReference>
<feature type="transmembrane region" description="Helical" evidence="1">
    <location>
        <begin position="155"/>
        <end position="176"/>
    </location>
</feature>
<organism evidence="2 3">
    <name type="scientific">Eubacterium coprostanoligenes</name>
    <dbReference type="NCBI Taxonomy" id="290054"/>
    <lineage>
        <taxon>Bacteria</taxon>
        <taxon>Bacillati</taxon>
        <taxon>Bacillota</taxon>
        <taxon>Clostridia</taxon>
        <taxon>Eubacteriales</taxon>
        <taxon>Eubacteriaceae</taxon>
        <taxon>Eubacterium</taxon>
    </lineage>
</organism>
<dbReference type="Proteomes" id="UP000190657">
    <property type="component" value="Unassembled WGS sequence"/>
</dbReference>
<keyword evidence="1" id="KW-0812">Transmembrane</keyword>
<feature type="transmembrane region" description="Helical" evidence="1">
    <location>
        <begin position="335"/>
        <end position="356"/>
    </location>
</feature>
<name>A0A1T4JU09_9FIRM</name>
<dbReference type="Pfam" id="PF13347">
    <property type="entry name" value="MFS_2"/>
    <property type="match status" value="1"/>
</dbReference>
<dbReference type="InterPro" id="IPR036259">
    <property type="entry name" value="MFS_trans_sf"/>
</dbReference>
<dbReference type="STRING" id="290054.SAMN02745114_00103"/>
<dbReference type="GO" id="GO:0005886">
    <property type="term" value="C:plasma membrane"/>
    <property type="evidence" value="ECO:0007669"/>
    <property type="project" value="TreeGrafter"/>
</dbReference>
<evidence type="ECO:0000256" key="1">
    <source>
        <dbReference type="SAM" id="Phobius"/>
    </source>
</evidence>
<keyword evidence="1" id="KW-1133">Transmembrane helix</keyword>
<keyword evidence="3" id="KW-1185">Reference proteome</keyword>
<dbReference type="PANTHER" id="PTHR11328">
    <property type="entry name" value="MAJOR FACILITATOR SUPERFAMILY DOMAIN-CONTAINING PROTEIN"/>
    <property type="match status" value="1"/>
</dbReference>
<dbReference type="Gene3D" id="1.20.1250.20">
    <property type="entry name" value="MFS general substrate transporter like domains"/>
    <property type="match status" value="1"/>
</dbReference>
<feature type="transmembrane region" description="Helical" evidence="1">
    <location>
        <begin position="12"/>
        <end position="33"/>
    </location>
</feature>
<dbReference type="AlphaFoldDB" id="A0A1T4JU09"/>
<reference evidence="3" key="1">
    <citation type="submission" date="2017-02" db="EMBL/GenBank/DDBJ databases">
        <authorList>
            <person name="Varghese N."/>
            <person name="Submissions S."/>
        </authorList>
    </citation>
    <scope>NUCLEOTIDE SEQUENCE [LARGE SCALE GENOMIC DNA]</scope>
    <source>
        <strain evidence="3">ATCC 51222</strain>
    </source>
</reference>
<keyword evidence="1" id="KW-0472">Membrane</keyword>
<feature type="transmembrane region" description="Helical" evidence="1">
    <location>
        <begin position="182"/>
        <end position="203"/>
    </location>
</feature>
<feature type="transmembrane region" description="Helical" evidence="1">
    <location>
        <begin position="212"/>
        <end position="229"/>
    </location>
</feature>
<dbReference type="GO" id="GO:0008643">
    <property type="term" value="P:carbohydrate transport"/>
    <property type="evidence" value="ECO:0007669"/>
    <property type="project" value="InterPro"/>
</dbReference>